<feature type="region of interest" description="Disordered" evidence="1">
    <location>
        <begin position="146"/>
        <end position="181"/>
    </location>
</feature>
<keyword evidence="3" id="KW-1185">Reference proteome</keyword>
<feature type="region of interest" description="Disordered" evidence="1">
    <location>
        <begin position="1"/>
        <end position="29"/>
    </location>
</feature>
<feature type="compositionally biased region" description="Low complexity" evidence="1">
    <location>
        <begin position="95"/>
        <end position="108"/>
    </location>
</feature>
<evidence type="ECO:0000313" key="2">
    <source>
        <dbReference type="EMBL" id="CAK0885534.1"/>
    </source>
</evidence>
<organism evidence="2 3">
    <name type="scientific">Prorocentrum cordatum</name>
    <dbReference type="NCBI Taxonomy" id="2364126"/>
    <lineage>
        <taxon>Eukaryota</taxon>
        <taxon>Sar</taxon>
        <taxon>Alveolata</taxon>
        <taxon>Dinophyceae</taxon>
        <taxon>Prorocentrales</taxon>
        <taxon>Prorocentraceae</taxon>
        <taxon>Prorocentrum</taxon>
    </lineage>
</organism>
<feature type="non-terminal residue" evidence="2">
    <location>
        <position position="1"/>
    </location>
</feature>
<proteinExistence type="predicted"/>
<evidence type="ECO:0000313" key="3">
    <source>
        <dbReference type="Proteomes" id="UP001189429"/>
    </source>
</evidence>
<evidence type="ECO:0000256" key="1">
    <source>
        <dbReference type="SAM" id="MobiDB-lite"/>
    </source>
</evidence>
<protein>
    <submittedName>
        <fullName evidence="2">Uncharacterized protein</fullName>
    </submittedName>
</protein>
<dbReference type="Proteomes" id="UP001189429">
    <property type="component" value="Unassembled WGS sequence"/>
</dbReference>
<sequence length="181" mass="19142">QEPTLASSRRPPAARASASRSPLAQAASSLPAARALRSIFCWLEAPPPRAGRARRTVPQCGDSGAPCSPSAAPPPSRAARSSTRSPAPRPCGRWGTTSPLTPGGPTLLAHGPRVGKADRDNNVDRTPTWARDQVQVGFGSLSLPMVTKRTGYKRGRPPRPSSEEGMAEEGEEEGGRRRGRH</sequence>
<accession>A0ABN9WGJ6</accession>
<comment type="caution">
    <text evidence="2">The sequence shown here is derived from an EMBL/GenBank/DDBJ whole genome shotgun (WGS) entry which is preliminary data.</text>
</comment>
<name>A0ABN9WGJ6_9DINO</name>
<gene>
    <name evidence="2" type="ORF">PCOR1329_LOCUS67137</name>
</gene>
<reference evidence="2" key="1">
    <citation type="submission" date="2023-10" db="EMBL/GenBank/DDBJ databases">
        <authorList>
            <person name="Chen Y."/>
            <person name="Shah S."/>
            <person name="Dougan E. K."/>
            <person name="Thang M."/>
            <person name="Chan C."/>
        </authorList>
    </citation>
    <scope>NUCLEOTIDE SEQUENCE [LARGE SCALE GENOMIC DNA]</scope>
</reference>
<feature type="compositionally biased region" description="Low complexity" evidence="1">
    <location>
        <begin position="77"/>
        <end position="86"/>
    </location>
</feature>
<feature type="region of interest" description="Disordered" evidence="1">
    <location>
        <begin position="47"/>
        <end position="131"/>
    </location>
</feature>
<dbReference type="EMBL" id="CAUYUJ010018684">
    <property type="protein sequence ID" value="CAK0885534.1"/>
    <property type="molecule type" value="Genomic_DNA"/>
</dbReference>